<evidence type="ECO:0008006" key="19">
    <source>
        <dbReference type="Google" id="ProtNLM"/>
    </source>
</evidence>
<dbReference type="Gene3D" id="4.10.375.10">
    <property type="entry name" value="Lipoxygenase-1, Domain 2"/>
    <property type="match status" value="1"/>
</dbReference>
<keyword evidence="3" id="KW-0444">Lipid biosynthesis</keyword>
<reference evidence="18" key="1">
    <citation type="journal article" date="2019" name="Gigascience">
        <title>De novo genome assembly of the endangered Acer yangbiense, a plant species with extremely small populations endemic to Yunnan Province, China.</title>
        <authorList>
            <person name="Yang J."/>
            <person name="Wariss H.M."/>
            <person name="Tao L."/>
            <person name="Zhang R."/>
            <person name="Yun Q."/>
            <person name="Hollingsworth P."/>
            <person name="Dao Z."/>
            <person name="Luo G."/>
            <person name="Guo H."/>
            <person name="Ma Y."/>
            <person name="Sun W."/>
        </authorList>
    </citation>
    <scope>NUCLEOTIDE SEQUENCE [LARGE SCALE GENOMIC DNA]</scope>
    <source>
        <strain evidence="18">cv. Malutang</strain>
    </source>
</reference>
<evidence type="ECO:0000256" key="9">
    <source>
        <dbReference type="ARBA" id="ARBA00023004"/>
    </source>
</evidence>
<evidence type="ECO:0000259" key="16">
    <source>
        <dbReference type="PROSITE" id="PS51393"/>
    </source>
</evidence>
<feature type="domain" description="PLAT" evidence="15">
    <location>
        <begin position="33"/>
        <end position="163"/>
    </location>
</feature>
<keyword evidence="6" id="KW-0276">Fatty acid metabolism</keyword>
<dbReference type="Gene3D" id="3.10.450.60">
    <property type="match status" value="1"/>
</dbReference>
<dbReference type="Gene3D" id="1.20.245.10">
    <property type="entry name" value="Lipoxygenase-1, Domain 5"/>
    <property type="match status" value="1"/>
</dbReference>
<dbReference type="InterPro" id="IPR013819">
    <property type="entry name" value="LipOase_C"/>
</dbReference>
<keyword evidence="8 13" id="KW-0560">Oxidoreductase</keyword>
<dbReference type="GO" id="GO:0031408">
    <property type="term" value="P:oxylipin biosynthetic process"/>
    <property type="evidence" value="ECO:0007669"/>
    <property type="project" value="UniProtKB-KW"/>
</dbReference>
<dbReference type="PRINTS" id="PR00087">
    <property type="entry name" value="LIPOXYGENASE"/>
</dbReference>
<comment type="caution">
    <text evidence="12">Lacks conserved residue(s) required for the propagation of feature annotation.</text>
</comment>
<dbReference type="PROSITE" id="PS00711">
    <property type="entry name" value="LIPOXYGENASE_1"/>
    <property type="match status" value="1"/>
</dbReference>
<dbReference type="AlphaFoldDB" id="A0A5C7HFH7"/>
<dbReference type="GO" id="GO:0034440">
    <property type="term" value="P:lipid oxidation"/>
    <property type="evidence" value="ECO:0007669"/>
    <property type="project" value="InterPro"/>
</dbReference>
<evidence type="ECO:0000256" key="5">
    <source>
        <dbReference type="ARBA" id="ARBA00022767"/>
    </source>
</evidence>
<evidence type="ECO:0000256" key="6">
    <source>
        <dbReference type="ARBA" id="ARBA00022832"/>
    </source>
</evidence>
<dbReference type="SUPFAM" id="SSF48484">
    <property type="entry name" value="Lipoxigenase"/>
    <property type="match status" value="1"/>
</dbReference>
<evidence type="ECO:0000256" key="4">
    <source>
        <dbReference type="ARBA" id="ARBA00022723"/>
    </source>
</evidence>
<evidence type="ECO:0000256" key="1">
    <source>
        <dbReference type="ARBA" id="ARBA00001962"/>
    </source>
</evidence>
<comment type="cofactor">
    <cofactor evidence="1 13">
        <name>Fe cation</name>
        <dbReference type="ChEBI" id="CHEBI:24875"/>
    </cofactor>
</comment>
<evidence type="ECO:0000313" key="18">
    <source>
        <dbReference type="Proteomes" id="UP000323000"/>
    </source>
</evidence>
<feature type="compositionally biased region" description="Basic and acidic residues" evidence="14">
    <location>
        <begin position="243"/>
        <end position="252"/>
    </location>
</feature>
<comment type="similarity">
    <text evidence="2 13">Belongs to the lipoxygenase family.</text>
</comment>
<organism evidence="17 18">
    <name type="scientific">Acer yangbiense</name>
    <dbReference type="NCBI Taxonomy" id="1000413"/>
    <lineage>
        <taxon>Eukaryota</taxon>
        <taxon>Viridiplantae</taxon>
        <taxon>Streptophyta</taxon>
        <taxon>Embryophyta</taxon>
        <taxon>Tracheophyta</taxon>
        <taxon>Spermatophyta</taxon>
        <taxon>Magnoliopsida</taxon>
        <taxon>eudicotyledons</taxon>
        <taxon>Gunneridae</taxon>
        <taxon>Pentapetalae</taxon>
        <taxon>rosids</taxon>
        <taxon>malvids</taxon>
        <taxon>Sapindales</taxon>
        <taxon>Sapindaceae</taxon>
        <taxon>Hippocastanoideae</taxon>
        <taxon>Acereae</taxon>
        <taxon>Acer</taxon>
    </lineage>
</organism>
<keyword evidence="7 13" id="KW-0223">Dioxygenase</keyword>
<keyword evidence="5" id="KW-0925">Oxylipin biosynthesis</keyword>
<feature type="region of interest" description="Disordered" evidence="14">
    <location>
        <begin position="212"/>
        <end position="252"/>
    </location>
</feature>
<keyword evidence="10" id="KW-0443">Lipid metabolism</keyword>
<protein>
    <recommendedName>
        <fullName evidence="19">Lipoxygenase</fullName>
    </recommendedName>
</protein>
<feature type="domain" description="Lipoxygenase" evidence="16">
    <location>
        <begin position="166"/>
        <end position="867"/>
    </location>
</feature>
<sequence>MTMENQGLCPGLQDCLSAVHNKITSHLHSNASNHHDLNLIKGKLVVDHSPGQSGPGKSASVQVYSCTEIDPNTRKGKLSEKAKLKYAKSQKSDGTRTTTYEVKLYVEKDFGIPGAFVIENHHNHKFFLQSATLQTPGDQVINFDCRSWVYPIKMTKTSRIFFSNTSYLPRDTPKALADLRQEELKNLRGDGTGERKEWDRIYDYDYYNDLGNPDKGGEHERPVLGGSETFPYPRRGRTGRPPSKKDPLTESRPEMINLDIYVPPDERFRPKKLSEFIGNSIQATAHFILPEAKSLLEKDSSVQSFNEIKEMFSSNRSQKVDGWLSEKLHKLVPDELYKGIAHASKGDHLMFTLPQILSNNELAWKNDEEFGRQMLAGTNPTRIRVLESFPPPASKHGEECLINASHIVNNLDGLTITQAMNQWRIYIVDDHDYLMPFLNRINTNTKGICAYASRTLLFLKGDATLKPLVIQLSLSFSLPGSSDNEIITRLLLPASEGTEGALWQLAKTHVAANDSGYHQLISHWLHTHAVVEPFIIATRRQLSVMHPIHLLLDPHFKDTMHINALSRSILINSGGILEKTLFTGKVSMELSSELYKKWRFDEQALPTDLLKRRMALEDPDNPTGAQILFQDYPYGLDALDIWSAIRTWVIDYCSIFYKDDNSVESDEELQAWWSEIRNVGHGDKRNEEWWFKMTTLTDLQEALTILIWTASALHASVNFGQYAYAGYPPNRPTHCLNFVPEEGTTEFGEFLKDPDKYYLKMLPEKFEMTLGIALVEVLSRHTSDEEYLGQRPSSEWTDNKEVLQKFETFKKTLVEIETKIRDRNINPKLKNRWGPAKIAYKLLHPDASNENRRGGITGKGIPNSISL</sequence>
<dbReference type="InterPro" id="IPR020833">
    <property type="entry name" value="LipOase_Fe_BS"/>
</dbReference>
<evidence type="ECO:0000256" key="12">
    <source>
        <dbReference type="PROSITE-ProRule" id="PRU00152"/>
    </source>
</evidence>
<dbReference type="EMBL" id="VAHF01000009">
    <property type="protein sequence ID" value="TXG55701.1"/>
    <property type="molecule type" value="Genomic_DNA"/>
</dbReference>
<dbReference type="Gene3D" id="2.60.60.20">
    <property type="entry name" value="PLAT/LH2 domain"/>
    <property type="match status" value="1"/>
</dbReference>
<dbReference type="Pfam" id="PF00305">
    <property type="entry name" value="Lipoxygenase"/>
    <property type="match status" value="1"/>
</dbReference>
<evidence type="ECO:0000256" key="14">
    <source>
        <dbReference type="SAM" id="MobiDB-lite"/>
    </source>
</evidence>
<dbReference type="FunFam" id="4.10.375.10:FF:000001">
    <property type="entry name" value="Lipoxygenase"/>
    <property type="match status" value="1"/>
</dbReference>
<dbReference type="GO" id="GO:0006633">
    <property type="term" value="P:fatty acid biosynthetic process"/>
    <property type="evidence" value="ECO:0007669"/>
    <property type="project" value="UniProtKB-KW"/>
</dbReference>
<evidence type="ECO:0000256" key="11">
    <source>
        <dbReference type="ARBA" id="ARBA00023160"/>
    </source>
</evidence>
<dbReference type="GO" id="GO:0046872">
    <property type="term" value="F:metal ion binding"/>
    <property type="evidence" value="ECO:0007669"/>
    <property type="project" value="UniProtKB-KW"/>
</dbReference>
<dbReference type="Pfam" id="PF01477">
    <property type="entry name" value="PLAT"/>
    <property type="match status" value="1"/>
</dbReference>
<dbReference type="Gene3D" id="4.10.372.10">
    <property type="entry name" value="Lipoxygenase-1, Domain 3"/>
    <property type="match status" value="1"/>
</dbReference>
<accession>A0A5C7HFH7</accession>
<gene>
    <name evidence="17" type="ORF">EZV62_020957</name>
</gene>
<dbReference type="PRINTS" id="PR00468">
    <property type="entry name" value="PLTLPOXGNASE"/>
</dbReference>
<dbReference type="SMART" id="SM00308">
    <property type="entry name" value="LH2"/>
    <property type="match status" value="1"/>
</dbReference>
<evidence type="ECO:0000313" key="17">
    <source>
        <dbReference type="EMBL" id="TXG55701.1"/>
    </source>
</evidence>
<keyword evidence="11" id="KW-0275">Fatty acid biosynthesis</keyword>
<name>A0A5C7HFH7_9ROSI</name>
<dbReference type="PROSITE" id="PS51393">
    <property type="entry name" value="LIPOXYGENASE_3"/>
    <property type="match status" value="1"/>
</dbReference>
<dbReference type="InterPro" id="IPR027433">
    <property type="entry name" value="Lipoxygenase_dom_3"/>
</dbReference>
<dbReference type="FunFam" id="1.20.245.10:FF:000002">
    <property type="entry name" value="Lipoxygenase"/>
    <property type="match status" value="1"/>
</dbReference>
<evidence type="ECO:0000256" key="8">
    <source>
        <dbReference type="ARBA" id="ARBA00023002"/>
    </source>
</evidence>
<comment type="caution">
    <text evidence="17">The sequence shown here is derived from an EMBL/GenBank/DDBJ whole genome shotgun (WGS) entry which is preliminary data.</text>
</comment>
<keyword evidence="9 13" id="KW-0408">Iron</keyword>
<proteinExistence type="inferred from homology"/>
<evidence type="ECO:0000256" key="2">
    <source>
        <dbReference type="ARBA" id="ARBA00009419"/>
    </source>
</evidence>
<dbReference type="Proteomes" id="UP000323000">
    <property type="component" value="Chromosome 9"/>
</dbReference>
<dbReference type="PANTHER" id="PTHR11771">
    <property type="entry name" value="LIPOXYGENASE"/>
    <property type="match status" value="1"/>
</dbReference>
<dbReference type="InterPro" id="IPR001024">
    <property type="entry name" value="PLAT/LH2_dom"/>
</dbReference>
<evidence type="ECO:0000256" key="13">
    <source>
        <dbReference type="RuleBase" id="RU003974"/>
    </source>
</evidence>
<dbReference type="OrthoDB" id="407298at2759"/>
<dbReference type="SUPFAM" id="SSF49723">
    <property type="entry name" value="Lipase/lipooxygenase domain (PLAT/LH2 domain)"/>
    <property type="match status" value="1"/>
</dbReference>
<dbReference type="InterPro" id="IPR036392">
    <property type="entry name" value="PLAT/LH2_dom_sf"/>
</dbReference>
<evidence type="ECO:0000256" key="7">
    <source>
        <dbReference type="ARBA" id="ARBA00022964"/>
    </source>
</evidence>
<dbReference type="InterPro" id="IPR036226">
    <property type="entry name" value="LipOase_C_sf"/>
</dbReference>
<evidence type="ECO:0000259" key="15">
    <source>
        <dbReference type="PROSITE" id="PS50095"/>
    </source>
</evidence>
<keyword evidence="18" id="KW-1185">Reference proteome</keyword>
<evidence type="ECO:0000256" key="10">
    <source>
        <dbReference type="ARBA" id="ARBA00023098"/>
    </source>
</evidence>
<dbReference type="InterPro" id="IPR000907">
    <property type="entry name" value="LipOase"/>
</dbReference>
<keyword evidence="4 13" id="KW-0479">Metal-binding</keyword>
<evidence type="ECO:0000256" key="3">
    <source>
        <dbReference type="ARBA" id="ARBA00022516"/>
    </source>
</evidence>
<dbReference type="GO" id="GO:0016702">
    <property type="term" value="F:oxidoreductase activity, acting on single donors with incorporation of molecular oxygen, incorporation of two atoms of oxygen"/>
    <property type="evidence" value="ECO:0007669"/>
    <property type="project" value="InterPro"/>
</dbReference>
<dbReference type="InterPro" id="IPR001246">
    <property type="entry name" value="LipOase_plant"/>
</dbReference>
<dbReference type="PROSITE" id="PS50095">
    <property type="entry name" value="PLAT"/>
    <property type="match status" value="1"/>
</dbReference>